<protein>
    <recommendedName>
        <fullName evidence="2">SLH domain-containing protein</fullName>
    </recommendedName>
</protein>
<feature type="chain" id="PRO_5009184251" description="SLH domain-containing protein" evidence="1">
    <location>
        <begin position="27"/>
        <end position="110"/>
    </location>
</feature>
<feature type="domain" description="SLH" evidence="2">
    <location>
        <begin position="11"/>
        <end position="75"/>
    </location>
</feature>
<dbReference type="InterPro" id="IPR001119">
    <property type="entry name" value="SLH_dom"/>
</dbReference>
<dbReference type="OrthoDB" id="468251at2"/>
<gene>
    <name evidence="3" type="ORF">BH720_20215</name>
</gene>
<dbReference type="PANTHER" id="PTHR43308:SF1">
    <property type="entry name" value="OUTER MEMBRANE PROTEIN ALPHA"/>
    <property type="match status" value="1"/>
</dbReference>
<dbReference type="STRING" id="1781255.BH720_20215"/>
<evidence type="ECO:0000256" key="1">
    <source>
        <dbReference type="SAM" id="SignalP"/>
    </source>
</evidence>
<dbReference type="RefSeq" id="WP_069969029.1">
    <property type="nucleotide sequence ID" value="NZ_CM124774.1"/>
</dbReference>
<dbReference type="EMBL" id="MJGC01000090">
    <property type="protein sequence ID" value="OEJ73346.1"/>
    <property type="molecule type" value="Genomic_DNA"/>
</dbReference>
<dbReference type="PROSITE" id="PS51272">
    <property type="entry name" value="SLH"/>
    <property type="match status" value="1"/>
</dbReference>
<dbReference type="Pfam" id="PF00395">
    <property type="entry name" value="SLH"/>
    <property type="match status" value="1"/>
</dbReference>
<evidence type="ECO:0000259" key="2">
    <source>
        <dbReference type="PROSITE" id="PS51272"/>
    </source>
</evidence>
<reference evidence="3" key="1">
    <citation type="submission" date="2016-09" db="EMBL/GenBank/DDBJ databases">
        <title>Draft genome of thermotolerant cyanobacterium Desertifilum sp. strain IPPAS B-1220.</title>
        <authorList>
            <person name="Sinetova M.A."/>
            <person name="Bolakhan K."/>
            <person name="Zayadan B.K."/>
            <person name="Mironov K.S."/>
            <person name="Ustinova V."/>
            <person name="Kupriyanova E.V."/>
            <person name="Sidorov R.A."/>
            <person name="Skrypnik A.N."/>
            <person name="Gogoleva N.E."/>
            <person name="Gogolev Y.V."/>
            <person name="Los D.A."/>
        </authorList>
    </citation>
    <scope>NUCLEOTIDE SEQUENCE [LARGE SCALE GENOMIC DNA]</scope>
    <source>
        <strain evidence="3">IPPAS B-1220</strain>
    </source>
</reference>
<dbReference type="AlphaFoldDB" id="A0A1E5QF80"/>
<dbReference type="InterPro" id="IPR051465">
    <property type="entry name" value="Cell_Envelope_Struct_Comp"/>
</dbReference>
<keyword evidence="1" id="KW-0732">Signal</keyword>
<comment type="caution">
    <text evidence="3">The sequence shown here is derived from an EMBL/GenBank/DDBJ whole genome shotgun (WGS) entry which is preliminary data.</text>
</comment>
<feature type="signal peptide" evidence="1">
    <location>
        <begin position="1"/>
        <end position="26"/>
    </location>
</feature>
<accession>A0A1E5QF80</accession>
<evidence type="ECO:0000313" key="3">
    <source>
        <dbReference type="EMBL" id="OEJ73346.1"/>
    </source>
</evidence>
<name>A0A1E5QF80_9CYAN</name>
<sequence>MLQLLRKISWSLVILAIAYPSDASFAQVQPVPSVSGCLTGYPDGSFRGNQPVTRYEFAAALNACLDGVNQQLEGISQDAPTAEEIANFRRLLEQNRQELDSLNQRLDRLN</sequence>
<proteinExistence type="predicted"/>
<dbReference type="PANTHER" id="PTHR43308">
    <property type="entry name" value="OUTER MEMBRANE PROTEIN ALPHA-RELATED"/>
    <property type="match status" value="1"/>
</dbReference>
<organism evidence="3">
    <name type="scientific">Desertifilum tharense IPPAS B-1220</name>
    <dbReference type="NCBI Taxonomy" id="1781255"/>
    <lineage>
        <taxon>Bacteria</taxon>
        <taxon>Bacillati</taxon>
        <taxon>Cyanobacteriota</taxon>
        <taxon>Cyanophyceae</taxon>
        <taxon>Desertifilales</taxon>
        <taxon>Desertifilaceae</taxon>
        <taxon>Desertifilum</taxon>
    </lineage>
</organism>